<dbReference type="InterPro" id="IPR002195">
    <property type="entry name" value="Dihydroorotase_CS"/>
</dbReference>
<evidence type="ECO:0000313" key="12">
    <source>
        <dbReference type="Proteomes" id="UP000236161"/>
    </source>
</evidence>
<dbReference type="STRING" id="1088818.A0A2I0A121"/>
<feature type="domain" description="Amidohydrolase-related" evidence="10">
    <location>
        <begin position="10"/>
        <end position="306"/>
    </location>
</feature>
<comment type="catalytic activity">
    <reaction evidence="8">
        <text>(S)-dihydroorotate + H2O = N-carbamoyl-L-aspartate + H(+)</text>
        <dbReference type="Rhea" id="RHEA:24296"/>
        <dbReference type="ChEBI" id="CHEBI:15377"/>
        <dbReference type="ChEBI" id="CHEBI:15378"/>
        <dbReference type="ChEBI" id="CHEBI:30864"/>
        <dbReference type="ChEBI" id="CHEBI:32814"/>
        <dbReference type="EC" id="3.5.2.3"/>
    </reaction>
</comment>
<dbReference type="InterPro" id="IPR032466">
    <property type="entry name" value="Metal_Hydrolase"/>
</dbReference>
<protein>
    <recommendedName>
        <fullName evidence="9">Dihydroorotase, mitochondrial</fullName>
        <ecNumber evidence="3">3.5.2.3</ecNumber>
    </recommendedName>
</protein>
<evidence type="ECO:0000256" key="4">
    <source>
        <dbReference type="ARBA" id="ARBA00022723"/>
    </source>
</evidence>
<evidence type="ECO:0000256" key="3">
    <source>
        <dbReference type="ARBA" id="ARBA00012860"/>
    </source>
</evidence>
<dbReference type="GO" id="GO:0044205">
    <property type="term" value="P:'de novo' UMP biosynthetic process"/>
    <property type="evidence" value="ECO:0007669"/>
    <property type="project" value="UniProtKB-UniPathway"/>
</dbReference>
<dbReference type="PANTHER" id="PTHR43137:SF1">
    <property type="entry name" value="DIHYDROOROTASE"/>
    <property type="match status" value="1"/>
</dbReference>
<dbReference type="PROSITE" id="PS00483">
    <property type="entry name" value="DIHYDROOROTASE_2"/>
    <property type="match status" value="1"/>
</dbReference>
<dbReference type="UniPathway" id="UPA00070">
    <property type="reaction ID" value="UER00117"/>
</dbReference>
<dbReference type="Proteomes" id="UP000236161">
    <property type="component" value="Unassembled WGS sequence"/>
</dbReference>
<proteinExistence type="inferred from homology"/>
<dbReference type="Pfam" id="PF01979">
    <property type="entry name" value="Amidohydro_1"/>
    <property type="match status" value="1"/>
</dbReference>
<keyword evidence="12" id="KW-1185">Reference proteome</keyword>
<comment type="pathway">
    <text evidence="1">Pyrimidine metabolism; UMP biosynthesis via de novo pathway; (S)-dihydroorotate from bicarbonate: step 3/3.</text>
</comment>
<dbReference type="FunFam" id="3.20.20.140:FF:000006">
    <property type="entry name" value="Dihydroorotase"/>
    <property type="match status" value="1"/>
</dbReference>
<accession>A0A2I0A121</accession>
<dbReference type="EMBL" id="KZ452039">
    <property type="protein sequence ID" value="PKA49238.1"/>
    <property type="molecule type" value="Genomic_DNA"/>
</dbReference>
<evidence type="ECO:0000256" key="8">
    <source>
        <dbReference type="ARBA" id="ARBA00048492"/>
    </source>
</evidence>
<sequence>MELQVTKPDDWHLHLRDGDLLEAVVLHSAKHFGRAIVMPNLKPPVTTTVAAMAYRDSILKALPPDSIFKPLMTLYLTDNTRPSEIKLARNSGVVAVKFYPAGATTNSQDGVTDIFGKCFPVLEQMAEQNMPLLVHGEVTDSSVDIFDREKVFIETILEPLIKKLPQLKVVMEHITTMDAVRFVESCREGYVAATVTPQHLLLNRNALFQGGFRPHNYCLPVLKREVHRQAIISAVISGSKRFFLGTDSAPHYRTRKECSCGCAGIFNASVAISLYTKVFEEAGALDKLEAFMSFNGPEFYGLPRNSTKIVLKKSPWRVPESYAFASGEIVPMFTGEMLEWLPCDI</sequence>
<evidence type="ECO:0000256" key="7">
    <source>
        <dbReference type="ARBA" id="ARBA00022975"/>
    </source>
</evidence>
<dbReference type="CDD" id="cd01294">
    <property type="entry name" value="DHOase"/>
    <property type="match status" value="1"/>
</dbReference>
<dbReference type="HAMAP" id="MF_00219">
    <property type="entry name" value="PyrC_classII"/>
    <property type="match status" value="1"/>
</dbReference>
<gene>
    <name evidence="11" type="primary">PYR4</name>
    <name evidence="11" type="ORF">AXF42_Ash014140</name>
</gene>
<evidence type="ECO:0000256" key="9">
    <source>
        <dbReference type="ARBA" id="ARBA00069884"/>
    </source>
</evidence>
<evidence type="ECO:0000256" key="1">
    <source>
        <dbReference type="ARBA" id="ARBA00004880"/>
    </source>
</evidence>
<dbReference type="GO" id="GO:0009507">
    <property type="term" value="C:chloroplast"/>
    <property type="evidence" value="ECO:0007669"/>
    <property type="project" value="TreeGrafter"/>
</dbReference>
<dbReference type="PIRSF" id="PIRSF001237">
    <property type="entry name" value="DHOdimr"/>
    <property type="match status" value="1"/>
</dbReference>
<dbReference type="GO" id="GO:0006207">
    <property type="term" value="P:'de novo' pyrimidine nucleobase biosynthetic process"/>
    <property type="evidence" value="ECO:0007669"/>
    <property type="project" value="TreeGrafter"/>
</dbReference>
<keyword evidence="4" id="KW-0479">Metal-binding</keyword>
<dbReference type="GO" id="GO:0004151">
    <property type="term" value="F:dihydroorotase activity"/>
    <property type="evidence" value="ECO:0007669"/>
    <property type="project" value="UniProtKB-EC"/>
</dbReference>
<evidence type="ECO:0000256" key="6">
    <source>
        <dbReference type="ARBA" id="ARBA00022833"/>
    </source>
</evidence>
<dbReference type="InterPro" id="IPR006680">
    <property type="entry name" value="Amidohydro-rel"/>
</dbReference>
<evidence type="ECO:0000256" key="5">
    <source>
        <dbReference type="ARBA" id="ARBA00022801"/>
    </source>
</evidence>
<dbReference type="NCBIfam" id="TIGR00856">
    <property type="entry name" value="pyrC_dimer"/>
    <property type="match status" value="1"/>
</dbReference>
<evidence type="ECO:0000259" key="10">
    <source>
        <dbReference type="Pfam" id="PF01979"/>
    </source>
</evidence>
<evidence type="ECO:0000313" key="11">
    <source>
        <dbReference type="EMBL" id="PKA49238.1"/>
    </source>
</evidence>
<evidence type="ECO:0000256" key="2">
    <source>
        <dbReference type="ARBA" id="ARBA00005631"/>
    </source>
</evidence>
<dbReference type="SUPFAM" id="SSF51556">
    <property type="entry name" value="Metallo-dependent hydrolases"/>
    <property type="match status" value="1"/>
</dbReference>
<dbReference type="InterPro" id="IPR004721">
    <property type="entry name" value="DHOdimr"/>
</dbReference>
<dbReference type="AlphaFoldDB" id="A0A2I0A121"/>
<dbReference type="OrthoDB" id="1670005at2759"/>
<comment type="similarity">
    <text evidence="2">Belongs to the metallo-dependent hydrolases superfamily. DHOase family. Class II DHOase subfamily.</text>
</comment>
<organism evidence="11 12">
    <name type="scientific">Apostasia shenzhenica</name>
    <dbReference type="NCBI Taxonomy" id="1088818"/>
    <lineage>
        <taxon>Eukaryota</taxon>
        <taxon>Viridiplantae</taxon>
        <taxon>Streptophyta</taxon>
        <taxon>Embryophyta</taxon>
        <taxon>Tracheophyta</taxon>
        <taxon>Spermatophyta</taxon>
        <taxon>Magnoliopsida</taxon>
        <taxon>Liliopsida</taxon>
        <taxon>Asparagales</taxon>
        <taxon>Orchidaceae</taxon>
        <taxon>Apostasioideae</taxon>
        <taxon>Apostasia</taxon>
    </lineage>
</organism>
<dbReference type="PANTHER" id="PTHR43137">
    <property type="entry name" value="DIHYDROOROTASE"/>
    <property type="match status" value="1"/>
</dbReference>
<dbReference type="PROSITE" id="PS00482">
    <property type="entry name" value="DIHYDROOROTASE_1"/>
    <property type="match status" value="1"/>
</dbReference>
<dbReference type="GO" id="GO:0046872">
    <property type="term" value="F:metal ion binding"/>
    <property type="evidence" value="ECO:0007669"/>
    <property type="project" value="UniProtKB-KW"/>
</dbReference>
<reference evidence="11 12" key="1">
    <citation type="journal article" date="2017" name="Nature">
        <title>The Apostasia genome and the evolution of orchids.</title>
        <authorList>
            <person name="Zhang G.Q."/>
            <person name="Liu K.W."/>
            <person name="Li Z."/>
            <person name="Lohaus R."/>
            <person name="Hsiao Y.Y."/>
            <person name="Niu S.C."/>
            <person name="Wang J.Y."/>
            <person name="Lin Y.C."/>
            <person name="Xu Q."/>
            <person name="Chen L.J."/>
            <person name="Yoshida K."/>
            <person name="Fujiwara S."/>
            <person name="Wang Z.W."/>
            <person name="Zhang Y.Q."/>
            <person name="Mitsuda N."/>
            <person name="Wang M."/>
            <person name="Liu G.H."/>
            <person name="Pecoraro L."/>
            <person name="Huang H.X."/>
            <person name="Xiao X.J."/>
            <person name="Lin M."/>
            <person name="Wu X.Y."/>
            <person name="Wu W.L."/>
            <person name="Chen Y.Y."/>
            <person name="Chang S.B."/>
            <person name="Sakamoto S."/>
            <person name="Ohme-Takagi M."/>
            <person name="Yagi M."/>
            <person name="Zeng S.J."/>
            <person name="Shen C.Y."/>
            <person name="Yeh C.M."/>
            <person name="Luo Y.B."/>
            <person name="Tsai W.C."/>
            <person name="Van de Peer Y."/>
            <person name="Liu Z.J."/>
        </authorList>
    </citation>
    <scope>NUCLEOTIDE SEQUENCE [LARGE SCALE GENOMIC DNA]</scope>
    <source>
        <strain evidence="12">cv. Shenzhen</strain>
        <tissue evidence="11">Stem</tissue>
    </source>
</reference>
<keyword evidence="5 11" id="KW-0378">Hydrolase</keyword>
<dbReference type="EC" id="3.5.2.3" evidence="3"/>
<keyword evidence="7" id="KW-0665">Pyrimidine biosynthesis</keyword>
<keyword evidence="6" id="KW-0862">Zinc</keyword>
<name>A0A2I0A121_9ASPA</name>
<dbReference type="Gene3D" id="3.20.20.140">
    <property type="entry name" value="Metal-dependent hydrolases"/>
    <property type="match status" value="1"/>
</dbReference>